<feature type="signal peptide" evidence="1">
    <location>
        <begin position="1"/>
        <end position="15"/>
    </location>
</feature>
<dbReference type="Pfam" id="PF17390">
    <property type="entry name" value="Bac_rhamnosid_C"/>
    <property type="match status" value="1"/>
</dbReference>
<organism evidence="4 5">
    <name type="scientific">Penicillium daleae</name>
    <dbReference type="NCBI Taxonomy" id="63821"/>
    <lineage>
        <taxon>Eukaryota</taxon>
        <taxon>Fungi</taxon>
        <taxon>Dikarya</taxon>
        <taxon>Ascomycota</taxon>
        <taxon>Pezizomycotina</taxon>
        <taxon>Eurotiomycetes</taxon>
        <taxon>Eurotiomycetidae</taxon>
        <taxon>Eurotiales</taxon>
        <taxon>Aspergillaceae</taxon>
        <taxon>Penicillium</taxon>
    </lineage>
</organism>
<reference evidence="4" key="2">
    <citation type="journal article" date="2023" name="IMA Fungus">
        <title>Comparative genomic study of the Penicillium genus elucidates a diverse pangenome and 15 lateral gene transfer events.</title>
        <authorList>
            <person name="Petersen C."/>
            <person name="Sorensen T."/>
            <person name="Nielsen M.R."/>
            <person name="Sondergaard T.E."/>
            <person name="Sorensen J.L."/>
            <person name="Fitzpatrick D.A."/>
            <person name="Frisvad J.C."/>
            <person name="Nielsen K.L."/>
        </authorList>
    </citation>
    <scope>NUCLEOTIDE SEQUENCE</scope>
    <source>
        <strain evidence="4">IBT 16125</strain>
    </source>
</reference>
<dbReference type="Gene3D" id="2.60.420.10">
    <property type="entry name" value="Maltose phosphorylase, domain 3"/>
    <property type="match status" value="1"/>
</dbReference>
<dbReference type="GeneID" id="81600918"/>
<dbReference type="PANTHER" id="PTHR34987">
    <property type="entry name" value="C, PUTATIVE (AFU_ORTHOLOGUE AFUA_3G02880)-RELATED"/>
    <property type="match status" value="1"/>
</dbReference>
<dbReference type="GO" id="GO:0003824">
    <property type="term" value="F:catalytic activity"/>
    <property type="evidence" value="ECO:0007669"/>
    <property type="project" value="UniProtKB-ARBA"/>
</dbReference>
<keyword evidence="5" id="KW-1185">Reference proteome</keyword>
<keyword evidence="1" id="KW-0732">Signal</keyword>
<dbReference type="Gene3D" id="1.50.10.10">
    <property type="match status" value="1"/>
</dbReference>
<reference evidence="4" key="1">
    <citation type="submission" date="2022-12" db="EMBL/GenBank/DDBJ databases">
        <authorList>
            <person name="Petersen C."/>
        </authorList>
    </citation>
    <scope>NUCLEOTIDE SEQUENCE</scope>
    <source>
        <strain evidence="4">IBT 16125</strain>
    </source>
</reference>
<evidence type="ECO:0008006" key="6">
    <source>
        <dbReference type="Google" id="ProtNLM"/>
    </source>
</evidence>
<gene>
    <name evidence="4" type="ORF">N7458_007293</name>
</gene>
<dbReference type="InterPro" id="IPR008928">
    <property type="entry name" value="6-hairpin_glycosidase_sf"/>
</dbReference>
<dbReference type="Pfam" id="PF17389">
    <property type="entry name" value="Bac_rhamnosid6H"/>
    <property type="match status" value="1"/>
</dbReference>
<dbReference type="PANTHER" id="PTHR34987:SF6">
    <property type="entry name" value="ALPHA-L-RHAMNOSIDASE SIX-HAIRPIN GLYCOSIDASE DOMAIN-CONTAINING PROTEIN"/>
    <property type="match status" value="1"/>
</dbReference>
<feature type="domain" description="Alpha-L-rhamnosidase C-terminal" evidence="3">
    <location>
        <begin position="562"/>
        <end position="629"/>
    </location>
</feature>
<dbReference type="InterPro" id="IPR035398">
    <property type="entry name" value="Bac_rhamnosid_C"/>
</dbReference>
<evidence type="ECO:0000313" key="4">
    <source>
        <dbReference type="EMBL" id="KAJ5443421.1"/>
    </source>
</evidence>
<feature type="chain" id="PRO_5042236161" description="Alpha-L-rhamnosidase six-hairpin glycosidase domain-containing protein" evidence="1">
    <location>
        <begin position="16"/>
        <end position="661"/>
    </location>
</feature>
<dbReference type="AlphaFoldDB" id="A0AAD6C207"/>
<evidence type="ECO:0000259" key="3">
    <source>
        <dbReference type="Pfam" id="PF17390"/>
    </source>
</evidence>
<evidence type="ECO:0000259" key="2">
    <source>
        <dbReference type="Pfam" id="PF17389"/>
    </source>
</evidence>
<evidence type="ECO:0000256" key="1">
    <source>
        <dbReference type="SAM" id="SignalP"/>
    </source>
</evidence>
<dbReference type="EMBL" id="JAPVEA010000007">
    <property type="protein sequence ID" value="KAJ5443421.1"/>
    <property type="molecule type" value="Genomic_DNA"/>
</dbReference>
<dbReference type="SUPFAM" id="SSF48208">
    <property type="entry name" value="Six-hairpin glycosidases"/>
    <property type="match status" value="1"/>
</dbReference>
<comment type="caution">
    <text evidence="4">The sequence shown here is derived from an EMBL/GenBank/DDBJ whole genome shotgun (WGS) entry which is preliminary data.</text>
</comment>
<sequence>MHFLAPLLLAPLACAAGVPYEQYILAPASRDLIPVAVHQVNGSVTNPKALTQTSSGDTTFHGVSSVTYDFGKNVAGLVSLEVGSASSSSAFLGVTFSESSLYISSEACDATADAGLDTPLWFALGQGAGKYTPDEKYLRGAFRYLTVVSNTTATVSLQSLHVQFLAAPMQDLRGYTGWFHSDDELINKIWYAGAYTNQLCTIDPAHGNALVHLGSVSSSDNITLPQTVTWWNNYTITNGTSTITDGAKRDRLVWPGDMSIALESIAVSTGDLYSIRMGLESLLALQQSNGRLPYAGKPFSDMDIVSYTYHLHSLIGMSYLYRFSGDQSWLARYWDQYVRGVEWALSSVDNTGLANVTASADWLRFGMGGHNIEANAILYFILQDAQKLAQELNHPSTATTWNQIAARIKTAANQLLWDDQAGFYRDNETATLHPQDGNAWAIKANLTSSPKQISIISQALQSRWGPYGAPAPEAGQTISPFIGGFELQAHYLADQPAAALNLMRLQWGFMLQDARMTQSSFIEGYSTDGSIHYAPYSNDARISHAHGWSTGPTSALSTYAAGIQLMGPAGAEWRIAPQPGNLTHVDAGLATGRGQFAVRFQRQTGRYETFSFQTPSATRGDVVLPGTQGILVSCTGQRIRLVNGVARGLAGGSWTLEKGGQ</sequence>
<dbReference type="InterPro" id="IPR012341">
    <property type="entry name" value="6hp_glycosidase-like_sf"/>
</dbReference>
<feature type="domain" description="Alpha-L-rhamnosidase six-hairpin glycosidase" evidence="2">
    <location>
        <begin position="234"/>
        <end position="453"/>
    </location>
</feature>
<evidence type="ECO:0000313" key="5">
    <source>
        <dbReference type="Proteomes" id="UP001213681"/>
    </source>
</evidence>
<dbReference type="Proteomes" id="UP001213681">
    <property type="component" value="Unassembled WGS sequence"/>
</dbReference>
<name>A0AAD6C207_9EURO</name>
<protein>
    <recommendedName>
        <fullName evidence="6">Alpha-L-rhamnosidase six-hairpin glycosidase domain-containing protein</fullName>
    </recommendedName>
</protein>
<accession>A0AAD6C207</accession>
<dbReference type="GO" id="GO:0005975">
    <property type="term" value="P:carbohydrate metabolic process"/>
    <property type="evidence" value="ECO:0007669"/>
    <property type="project" value="InterPro"/>
</dbReference>
<proteinExistence type="predicted"/>
<dbReference type="RefSeq" id="XP_056763501.1">
    <property type="nucleotide sequence ID" value="XM_056910675.1"/>
</dbReference>
<dbReference type="InterPro" id="IPR035396">
    <property type="entry name" value="Bac_rhamnosid6H"/>
</dbReference>